<dbReference type="InterPro" id="IPR011519">
    <property type="entry name" value="UnbV_ASPIC"/>
</dbReference>
<protein>
    <recommendedName>
        <fullName evidence="3">ASPIC/UnbV domain-containing protein</fullName>
    </recommendedName>
</protein>
<dbReference type="InterPro" id="IPR028994">
    <property type="entry name" value="Integrin_alpha_N"/>
</dbReference>
<name>A0A7W9SQL7_ARMRO</name>
<evidence type="ECO:0000256" key="2">
    <source>
        <dbReference type="SAM" id="SignalP"/>
    </source>
</evidence>
<evidence type="ECO:0000259" key="3">
    <source>
        <dbReference type="Pfam" id="PF07593"/>
    </source>
</evidence>
<dbReference type="Pfam" id="PF07593">
    <property type="entry name" value="UnbV_ASPIC"/>
    <property type="match status" value="1"/>
</dbReference>
<feature type="chain" id="PRO_5030534717" description="ASPIC/UnbV domain-containing protein" evidence="2">
    <location>
        <begin position="24"/>
        <end position="539"/>
    </location>
</feature>
<dbReference type="EMBL" id="JACHGW010000002">
    <property type="protein sequence ID" value="MBB6050189.1"/>
    <property type="molecule type" value="Genomic_DNA"/>
</dbReference>
<evidence type="ECO:0000313" key="4">
    <source>
        <dbReference type="EMBL" id="MBB6050189.1"/>
    </source>
</evidence>
<keyword evidence="5" id="KW-1185">Reference proteome</keyword>
<accession>A0A7W9SQL7</accession>
<feature type="signal peptide" evidence="2">
    <location>
        <begin position="1"/>
        <end position="23"/>
    </location>
</feature>
<dbReference type="InterPro" id="IPR027039">
    <property type="entry name" value="Crtac1"/>
</dbReference>
<evidence type="ECO:0000256" key="1">
    <source>
        <dbReference type="ARBA" id="ARBA00022729"/>
    </source>
</evidence>
<organism evidence="4 5">
    <name type="scientific">Armatimonas rosea</name>
    <dbReference type="NCBI Taxonomy" id="685828"/>
    <lineage>
        <taxon>Bacteria</taxon>
        <taxon>Bacillati</taxon>
        <taxon>Armatimonadota</taxon>
        <taxon>Armatimonadia</taxon>
        <taxon>Armatimonadales</taxon>
        <taxon>Armatimonadaceae</taxon>
        <taxon>Armatimonas</taxon>
    </lineage>
</organism>
<dbReference type="RefSeq" id="WP_184194679.1">
    <property type="nucleotide sequence ID" value="NZ_JACHGW010000002.1"/>
</dbReference>
<dbReference type="InterPro" id="IPR013517">
    <property type="entry name" value="FG-GAP"/>
</dbReference>
<reference evidence="4 5" key="1">
    <citation type="submission" date="2020-08" db="EMBL/GenBank/DDBJ databases">
        <title>Genomic Encyclopedia of Type Strains, Phase IV (KMG-IV): sequencing the most valuable type-strain genomes for metagenomic binning, comparative biology and taxonomic classification.</title>
        <authorList>
            <person name="Goeker M."/>
        </authorList>
    </citation>
    <scope>NUCLEOTIDE SEQUENCE [LARGE SCALE GENOMIC DNA]</scope>
    <source>
        <strain evidence="4 5">DSM 23562</strain>
    </source>
</reference>
<keyword evidence="1 2" id="KW-0732">Signal</keyword>
<comment type="caution">
    <text evidence="4">The sequence shown here is derived from an EMBL/GenBank/DDBJ whole genome shotgun (WGS) entry which is preliminary data.</text>
</comment>
<proteinExistence type="predicted"/>
<feature type="domain" description="ASPIC/UnbV" evidence="3">
    <location>
        <begin position="471"/>
        <end position="535"/>
    </location>
</feature>
<dbReference type="Proteomes" id="UP000520814">
    <property type="component" value="Unassembled WGS sequence"/>
</dbReference>
<dbReference type="Pfam" id="PF13517">
    <property type="entry name" value="FG-GAP_3"/>
    <property type="match status" value="2"/>
</dbReference>
<dbReference type="SUPFAM" id="SSF69318">
    <property type="entry name" value="Integrin alpha N-terminal domain"/>
    <property type="match status" value="1"/>
</dbReference>
<dbReference type="PROSITE" id="PS51257">
    <property type="entry name" value="PROKAR_LIPOPROTEIN"/>
    <property type="match status" value="1"/>
</dbReference>
<sequence>MKRPLTGLALAPLLVATGCQNTAKTAPPATATTAPRFVNVADSAGLKYTWTAPGKRPLNILQTIGNGCAFLDFNNDGNLDILLVGPKPALFAGDGKGKFTDVTSTVLGSLSGYFLGCAVGDYDGDGFTDVYLSGYREGRLLHNDGGKKFTDVTASSGMKAQPWGTSASWADLDRDGKLDLYVANYAVFGPETKPQLCSFNGILSSCGPRFYDPERGVLYHNQGGGKFAEVAEKTGAKKVAGRGLGVACLDFNGSGQDSIAIANDELPGDLLVNTGLKFTNEGTASGTAYDTEGRAHGGMGIDWGDYDNDGKPDLVVATFSHEVKALYHNEGQGFFQEKAAVSGLGDTVLPFITFGIKFFDADNDGLLDLILANGHVQDNIAQIDKTESYPQPVIFLQNNKGQRFDDKSAVSGIGSLPRIVGRGLAVGDYDNDGRVDVLIVDSEGKPLLLHNETPQAGHWLLLSLSGKPSHGALVTITLPDGKKLLRHCQTDGSYLSASDPRVHVGLGSATKASVSIKWPDGKTTEHKDLAADQVHSLKE</sequence>
<gene>
    <name evidence="4" type="ORF">HNQ39_001980</name>
</gene>
<evidence type="ECO:0000313" key="5">
    <source>
        <dbReference type="Proteomes" id="UP000520814"/>
    </source>
</evidence>
<dbReference type="Gene3D" id="2.130.10.130">
    <property type="entry name" value="Integrin alpha, N-terminal"/>
    <property type="match status" value="2"/>
</dbReference>
<dbReference type="AlphaFoldDB" id="A0A7W9SQL7"/>
<dbReference type="PANTHER" id="PTHR16026:SF0">
    <property type="entry name" value="CARTILAGE ACIDIC PROTEIN 1"/>
    <property type="match status" value="1"/>
</dbReference>
<dbReference type="PANTHER" id="PTHR16026">
    <property type="entry name" value="CARTILAGE ACIDIC PROTEIN 1"/>
    <property type="match status" value="1"/>
</dbReference>